<comment type="caution">
    <text evidence="1">The sequence shown here is derived from an EMBL/GenBank/DDBJ whole genome shotgun (WGS) entry which is preliminary data.</text>
</comment>
<dbReference type="EMBL" id="MNAD01001700">
    <property type="protein sequence ID" value="OJT02119.1"/>
    <property type="molecule type" value="Genomic_DNA"/>
</dbReference>
<evidence type="ECO:0000313" key="2">
    <source>
        <dbReference type="Proteomes" id="UP000184267"/>
    </source>
</evidence>
<dbReference type="AlphaFoldDB" id="A0A1M2V3D6"/>
<evidence type="ECO:0008006" key="3">
    <source>
        <dbReference type="Google" id="ProtNLM"/>
    </source>
</evidence>
<evidence type="ECO:0000313" key="1">
    <source>
        <dbReference type="EMBL" id="OJT02119.1"/>
    </source>
</evidence>
<protein>
    <recommendedName>
        <fullName evidence="3">F-box domain-containing protein</fullName>
    </recommendedName>
</protein>
<proteinExistence type="predicted"/>
<organism evidence="1 2">
    <name type="scientific">Trametes pubescens</name>
    <name type="common">White-rot fungus</name>
    <dbReference type="NCBI Taxonomy" id="154538"/>
    <lineage>
        <taxon>Eukaryota</taxon>
        <taxon>Fungi</taxon>
        <taxon>Dikarya</taxon>
        <taxon>Basidiomycota</taxon>
        <taxon>Agaricomycotina</taxon>
        <taxon>Agaricomycetes</taxon>
        <taxon>Polyporales</taxon>
        <taxon>Polyporaceae</taxon>
        <taxon>Trametes</taxon>
    </lineage>
</organism>
<name>A0A1M2V3D6_TRAPU</name>
<sequence length="242" mass="27044">MLIDRKYVVMDDPSQFGLELDFFPALETVSFASAAGGVPWYAIKKCLGHPGPTVTSISIGENSTWMCAPPPIPSDLPPHGCRLTHLSYTPSQWRETESVEHRTDLRPMYALESSYLRALVLAMSNTAESLTLPAETAPLVEMANMDWPRLHTLSLIGRYTHPDQGDIVPLLLLRMPNLRSLSINVMQCKGMWRPPLLRGLPDTSYCLRSLTVSYPAPDDPIFSYIGDGLTSLSLRDSPRYYF</sequence>
<keyword evidence="2" id="KW-1185">Reference proteome</keyword>
<accession>A0A1M2V3D6</accession>
<dbReference type="OMA" id="HECQSIV"/>
<dbReference type="Proteomes" id="UP000184267">
    <property type="component" value="Unassembled WGS sequence"/>
</dbReference>
<reference evidence="1 2" key="1">
    <citation type="submission" date="2016-10" db="EMBL/GenBank/DDBJ databases">
        <title>Genome sequence of the basidiomycete white-rot fungus Trametes pubescens.</title>
        <authorList>
            <person name="Makela M.R."/>
            <person name="Granchi Z."/>
            <person name="Peng M."/>
            <person name="De Vries R.P."/>
            <person name="Grigoriev I."/>
            <person name="Riley R."/>
            <person name="Hilden K."/>
        </authorList>
    </citation>
    <scope>NUCLEOTIDE SEQUENCE [LARGE SCALE GENOMIC DNA]</scope>
    <source>
        <strain evidence="1 2">FBCC735</strain>
    </source>
</reference>
<dbReference type="OrthoDB" id="3270220at2759"/>
<gene>
    <name evidence="1" type="ORF">TRAPUB_7414</name>
</gene>